<sequence>MKKPNVFTAFIYYLQSIPTLFRIKNFWVIPFICFYKPLTLELDNGLKYAIESLMDMWVIKEIILDRQYEYKREVKKDDVVIDIGAAFGDFSIFAAKTAKKVYAFDPNLKRIEQMKKNMVLNNITNIKVYDEAVTDLNKLFREKKITKCNFLKIDCEGAEYQILQKASEETLSKVEYIAFEIHLFTKDMKKRYPELKKILEKNGFTLSKLENPVHPYLKQLFALRKG</sequence>
<dbReference type="Gene3D" id="3.40.50.150">
    <property type="entry name" value="Vaccinia Virus protein VP39"/>
    <property type="match status" value="2"/>
</dbReference>
<dbReference type="Pfam" id="PF05050">
    <property type="entry name" value="Methyltransf_21"/>
    <property type="match status" value="1"/>
</dbReference>
<name>A0A1F6A7H8_9BACT</name>
<dbReference type="InterPro" id="IPR029063">
    <property type="entry name" value="SAM-dependent_MTases_sf"/>
</dbReference>
<dbReference type="SUPFAM" id="SSF53335">
    <property type="entry name" value="S-adenosyl-L-methionine-dependent methyltransferases"/>
    <property type="match status" value="1"/>
</dbReference>
<feature type="domain" description="Methyltransferase FkbM" evidence="1">
    <location>
        <begin position="131"/>
        <end position="205"/>
    </location>
</feature>
<reference evidence="2 3" key="1">
    <citation type="journal article" date="2016" name="Nat. Commun.">
        <title>Thousands of microbial genomes shed light on interconnected biogeochemical processes in an aquifer system.</title>
        <authorList>
            <person name="Anantharaman K."/>
            <person name="Brown C.T."/>
            <person name="Hug L.A."/>
            <person name="Sharon I."/>
            <person name="Castelle C.J."/>
            <person name="Probst A.J."/>
            <person name="Thomas B.C."/>
            <person name="Singh A."/>
            <person name="Wilkins M.J."/>
            <person name="Karaoz U."/>
            <person name="Brodie E.L."/>
            <person name="Williams K.H."/>
            <person name="Hubbard S.S."/>
            <person name="Banfield J.F."/>
        </authorList>
    </citation>
    <scope>NUCLEOTIDE SEQUENCE [LARGE SCALE GENOMIC DNA]</scope>
</reference>
<evidence type="ECO:0000313" key="2">
    <source>
        <dbReference type="EMBL" id="OGG20690.1"/>
    </source>
</evidence>
<dbReference type="Proteomes" id="UP000177092">
    <property type="component" value="Unassembled WGS sequence"/>
</dbReference>
<dbReference type="AlphaFoldDB" id="A0A1F6A7H8"/>
<dbReference type="PANTHER" id="PTHR34203">
    <property type="entry name" value="METHYLTRANSFERASE, FKBM FAMILY PROTEIN"/>
    <property type="match status" value="1"/>
</dbReference>
<organism evidence="2 3">
    <name type="scientific">Candidatus Gottesmanbacteria bacterium RIFCSPHIGHO2_02_FULL_40_13</name>
    <dbReference type="NCBI Taxonomy" id="1798384"/>
    <lineage>
        <taxon>Bacteria</taxon>
        <taxon>Candidatus Gottesmaniibacteriota</taxon>
    </lineage>
</organism>
<gene>
    <name evidence="2" type="ORF">A3D03_00070</name>
</gene>
<proteinExistence type="predicted"/>
<protein>
    <recommendedName>
        <fullName evidence="1">Methyltransferase FkbM domain-containing protein</fullName>
    </recommendedName>
</protein>
<dbReference type="EMBL" id="MFJN01000037">
    <property type="protein sequence ID" value="OGG20690.1"/>
    <property type="molecule type" value="Genomic_DNA"/>
</dbReference>
<evidence type="ECO:0000259" key="1">
    <source>
        <dbReference type="Pfam" id="PF05050"/>
    </source>
</evidence>
<evidence type="ECO:0000313" key="3">
    <source>
        <dbReference type="Proteomes" id="UP000177092"/>
    </source>
</evidence>
<dbReference type="InterPro" id="IPR052514">
    <property type="entry name" value="SAM-dependent_MTase"/>
</dbReference>
<dbReference type="NCBIfam" id="TIGR01444">
    <property type="entry name" value="fkbM_fam"/>
    <property type="match status" value="2"/>
</dbReference>
<dbReference type="PANTHER" id="PTHR34203:SF15">
    <property type="entry name" value="SLL1173 PROTEIN"/>
    <property type="match status" value="1"/>
</dbReference>
<dbReference type="STRING" id="1798384.A3D03_00070"/>
<accession>A0A1F6A7H8</accession>
<comment type="caution">
    <text evidence="2">The sequence shown here is derived from an EMBL/GenBank/DDBJ whole genome shotgun (WGS) entry which is preliminary data.</text>
</comment>
<dbReference type="InterPro" id="IPR006342">
    <property type="entry name" value="FkbM_mtfrase"/>
</dbReference>